<evidence type="ECO:0000313" key="4">
    <source>
        <dbReference type="Proteomes" id="UP001560685"/>
    </source>
</evidence>
<comment type="similarity">
    <text evidence="1">Belongs to the class-IV pyridoxal-phosphate-dependent aminotransferase family.</text>
</comment>
<dbReference type="RefSeq" id="WP_369314135.1">
    <property type="nucleotide sequence ID" value="NZ_JBEHZE010000001.1"/>
</dbReference>
<dbReference type="InterPro" id="IPR050571">
    <property type="entry name" value="Class-IV_PLP-Dep_Aminotrnsfr"/>
</dbReference>
<gene>
    <name evidence="3" type="ORF">ABFZ84_11375</name>
</gene>
<dbReference type="GO" id="GO:0016787">
    <property type="term" value="F:hydrolase activity"/>
    <property type="evidence" value="ECO:0007669"/>
    <property type="project" value="UniProtKB-KW"/>
</dbReference>
<evidence type="ECO:0000256" key="1">
    <source>
        <dbReference type="ARBA" id="ARBA00009320"/>
    </source>
</evidence>
<protein>
    <submittedName>
        <fullName evidence="3">HAD family hydrolase</fullName>
    </submittedName>
</protein>
<keyword evidence="2" id="KW-0028">Amino-acid biosynthesis</keyword>
<comment type="caution">
    <text evidence="3">The sequence shown here is derived from an EMBL/GenBank/DDBJ whole genome shotgun (WGS) entry which is preliminary data.</text>
</comment>
<dbReference type="Gene3D" id="3.40.50.300">
    <property type="entry name" value="P-loop containing nucleotide triphosphate hydrolases"/>
    <property type="match status" value="1"/>
</dbReference>
<dbReference type="Pfam" id="PF19798">
    <property type="entry name" value="Sulfotransfer_5"/>
    <property type="match status" value="1"/>
</dbReference>
<dbReference type="InterPro" id="IPR027417">
    <property type="entry name" value="P-loop_NTPase"/>
</dbReference>
<dbReference type="PANTHER" id="PTHR42743">
    <property type="entry name" value="AMINO-ACID AMINOTRANSFERASE"/>
    <property type="match status" value="1"/>
</dbReference>
<dbReference type="EMBL" id="JBEHZE010000001">
    <property type="protein sequence ID" value="MEX6634145.1"/>
    <property type="molecule type" value="Genomic_DNA"/>
</dbReference>
<reference evidence="3 4" key="1">
    <citation type="submission" date="2024-05" db="EMBL/GenBank/DDBJ databases">
        <title>Three bacterial strains, DH-69, EH-24, and ECK-19 isolated from coastal sediments.</title>
        <authorList>
            <person name="Ye Y.-Q."/>
            <person name="Du Z.-J."/>
        </authorList>
    </citation>
    <scope>NUCLEOTIDE SEQUENCE [LARGE SCALE GENOMIC DNA]</scope>
    <source>
        <strain evidence="3 4">ECK-19</strain>
    </source>
</reference>
<dbReference type="SUPFAM" id="SSF52540">
    <property type="entry name" value="P-loop containing nucleoside triphosphate hydrolases"/>
    <property type="match status" value="1"/>
</dbReference>
<evidence type="ECO:0000256" key="2">
    <source>
        <dbReference type="ARBA" id="ARBA00023304"/>
    </source>
</evidence>
<keyword evidence="4" id="KW-1185">Reference proteome</keyword>
<accession>A0ABV3Z5Q5</accession>
<evidence type="ECO:0000313" key="3">
    <source>
        <dbReference type="EMBL" id="MEX6634145.1"/>
    </source>
</evidence>
<organism evidence="3 4">
    <name type="scientific">Hyphococcus lacteus</name>
    <dbReference type="NCBI Taxonomy" id="3143536"/>
    <lineage>
        <taxon>Bacteria</taxon>
        <taxon>Pseudomonadati</taxon>
        <taxon>Pseudomonadota</taxon>
        <taxon>Alphaproteobacteria</taxon>
        <taxon>Parvularculales</taxon>
        <taxon>Parvularculaceae</taxon>
        <taxon>Hyphococcus</taxon>
    </lineage>
</organism>
<dbReference type="PANTHER" id="PTHR42743:SF11">
    <property type="entry name" value="AMINODEOXYCHORISMATE LYASE"/>
    <property type="match status" value="1"/>
</dbReference>
<name>A0ABV3Z5Q5_9PROT</name>
<sequence>MTSTPTRIIMLSGPRNISTTMMRSFESRPDTTVIDEPFYASYLKSSGANHPMREEIISSQPSDWETAIENLRAPALSGHSYVFEKHIAFHLTFAPDFRWLNKQKMFHLIRHPAAMVASYKNKLDDVAPISHSYEIQREIYQRAPAPIVDAADILRNPAEMLEKLCDVLGLEFSKHMLSWPTGVRNTDGIWAAHWYDAVVNSTGFLPYTEKGIALSGELDAIAKASMDDYCYFYERRLQV</sequence>
<keyword evidence="3" id="KW-0378">Hydrolase</keyword>
<keyword evidence="2" id="KW-0100">Branched-chain amino acid biosynthesis</keyword>
<proteinExistence type="inferred from homology"/>
<dbReference type="Proteomes" id="UP001560685">
    <property type="component" value="Unassembled WGS sequence"/>
</dbReference>